<comment type="caution">
    <text evidence="1">The sequence shown here is derived from an EMBL/GenBank/DDBJ whole genome shotgun (WGS) entry which is preliminary data.</text>
</comment>
<evidence type="ECO:0000313" key="2">
    <source>
        <dbReference type="Proteomes" id="UP000634136"/>
    </source>
</evidence>
<dbReference type="Proteomes" id="UP000634136">
    <property type="component" value="Unassembled WGS sequence"/>
</dbReference>
<keyword evidence="2" id="KW-1185">Reference proteome</keyword>
<dbReference type="AlphaFoldDB" id="A0A834TCH3"/>
<proteinExistence type="predicted"/>
<gene>
    <name evidence="1" type="ORF">G2W53_024299</name>
</gene>
<protein>
    <submittedName>
        <fullName evidence="1">Uncharacterized protein</fullName>
    </submittedName>
</protein>
<dbReference type="EMBL" id="JAAIUW010000008">
    <property type="protein sequence ID" value="KAF7818844.1"/>
    <property type="molecule type" value="Genomic_DNA"/>
</dbReference>
<name>A0A834TCH3_9FABA</name>
<organism evidence="1 2">
    <name type="scientific">Senna tora</name>
    <dbReference type="NCBI Taxonomy" id="362788"/>
    <lineage>
        <taxon>Eukaryota</taxon>
        <taxon>Viridiplantae</taxon>
        <taxon>Streptophyta</taxon>
        <taxon>Embryophyta</taxon>
        <taxon>Tracheophyta</taxon>
        <taxon>Spermatophyta</taxon>
        <taxon>Magnoliopsida</taxon>
        <taxon>eudicotyledons</taxon>
        <taxon>Gunneridae</taxon>
        <taxon>Pentapetalae</taxon>
        <taxon>rosids</taxon>
        <taxon>fabids</taxon>
        <taxon>Fabales</taxon>
        <taxon>Fabaceae</taxon>
        <taxon>Caesalpinioideae</taxon>
        <taxon>Cassia clade</taxon>
        <taxon>Senna</taxon>
    </lineage>
</organism>
<sequence length="22" mass="2531">MDIEKWAVSVSLNDRETMDGPH</sequence>
<evidence type="ECO:0000313" key="1">
    <source>
        <dbReference type="EMBL" id="KAF7818844.1"/>
    </source>
</evidence>
<accession>A0A834TCH3</accession>
<reference evidence="1" key="1">
    <citation type="submission" date="2020-09" db="EMBL/GenBank/DDBJ databases">
        <title>Genome-Enabled Discovery of Anthraquinone Biosynthesis in Senna tora.</title>
        <authorList>
            <person name="Kang S.-H."/>
            <person name="Pandey R.P."/>
            <person name="Lee C.-M."/>
            <person name="Sim J.-S."/>
            <person name="Jeong J.-T."/>
            <person name="Choi B.-S."/>
            <person name="Jung M."/>
            <person name="Ginzburg D."/>
            <person name="Zhao K."/>
            <person name="Won S.Y."/>
            <person name="Oh T.-J."/>
            <person name="Yu Y."/>
            <person name="Kim N.-H."/>
            <person name="Lee O.R."/>
            <person name="Lee T.-H."/>
            <person name="Bashyal P."/>
            <person name="Kim T.-S."/>
            <person name="Lee W.-H."/>
            <person name="Kawkins C."/>
            <person name="Kim C.-K."/>
            <person name="Kim J.S."/>
            <person name="Ahn B.O."/>
            <person name="Rhee S.Y."/>
            <person name="Sohng J.K."/>
        </authorList>
    </citation>
    <scope>NUCLEOTIDE SEQUENCE</scope>
    <source>
        <tissue evidence="1">Leaf</tissue>
    </source>
</reference>